<sequence length="449" mass="51939">MKPEKLIYTFTSIATHYDVSWGRGTPTIGVDLTAEIAHRHGIPVTWIVNPGSIPALGDRIRGWHEQYGDDVVLLCPLFGKDIMHSKDELRRTLQDHWRQLAEAFPWATTKVAARGGIYNEMIEVLEELGFEGMWGYCYDQVWWDGITHKGVPWGSWYIDSSRYKVPHSGEGKLVAIEWTARDLHQSFHSGSPCIFSTDPNDVLRAGLCTGDDIEYWKRLFDDYLLNTANNETVFFQQQQESHEMERTDAFAVWSAEDIEESARMMDRFFAYVTGYPVTITTLPNAVRLYKERNVTTAPSYMLTRDAEVRPAVNAYTMTLGGVGLGPFPETFFYYDAQCQMAFVRGECKPRLLRNYVGQWNMYETFEEEIPPMFVTRYEKSDSRIELMFEFDYWKPIPFGLTYWDDLAGYEVASSEGLTEAKKIQDKLVFLRLNLTGERKKVVLTMERRT</sequence>
<accession>A0ABW2FJL9</accession>
<proteinExistence type="predicted"/>
<reference evidence="2" key="1">
    <citation type="journal article" date="2019" name="Int. J. Syst. Evol. Microbiol.">
        <title>The Global Catalogue of Microorganisms (GCM) 10K type strain sequencing project: providing services to taxonomists for standard genome sequencing and annotation.</title>
        <authorList>
            <consortium name="The Broad Institute Genomics Platform"/>
            <consortium name="The Broad Institute Genome Sequencing Center for Infectious Disease"/>
            <person name="Wu L."/>
            <person name="Ma J."/>
        </authorList>
    </citation>
    <scope>NUCLEOTIDE SEQUENCE [LARGE SCALE GENOMIC DNA]</scope>
    <source>
        <strain evidence="2">KCTC 12907</strain>
    </source>
</reference>
<organism evidence="1 2">
    <name type="scientific">Cohnella cellulosilytica</name>
    <dbReference type="NCBI Taxonomy" id="986710"/>
    <lineage>
        <taxon>Bacteria</taxon>
        <taxon>Bacillati</taxon>
        <taxon>Bacillota</taxon>
        <taxon>Bacilli</taxon>
        <taxon>Bacillales</taxon>
        <taxon>Paenibacillaceae</taxon>
        <taxon>Cohnella</taxon>
    </lineage>
</organism>
<keyword evidence="2" id="KW-1185">Reference proteome</keyword>
<evidence type="ECO:0000313" key="1">
    <source>
        <dbReference type="EMBL" id="MFC7152394.1"/>
    </source>
</evidence>
<evidence type="ECO:0008006" key="3">
    <source>
        <dbReference type="Google" id="ProtNLM"/>
    </source>
</evidence>
<dbReference type="Proteomes" id="UP001596378">
    <property type="component" value="Unassembled WGS sequence"/>
</dbReference>
<dbReference type="EMBL" id="JBHTAI010000022">
    <property type="protein sequence ID" value="MFC7152394.1"/>
    <property type="molecule type" value="Genomic_DNA"/>
</dbReference>
<comment type="caution">
    <text evidence="1">The sequence shown here is derived from an EMBL/GenBank/DDBJ whole genome shotgun (WGS) entry which is preliminary data.</text>
</comment>
<gene>
    <name evidence="1" type="ORF">ACFQMJ_27995</name>
</gene>
<dbReference type="RefSeq" id="WP_378044695.1">
    <property type="nucleotide sequence ID" value="NZ_JBHMDN010000005.1"/>
</dbReference>
<evidence type="ECO:0000313" key="2">
    <source>
        <dbReference type="Proteomes" id="UP001596378"/>
    </source>
</evidence>
<protein>
    <recommendedName>
        <fullName evidence="3">DUF3880 domain-containing protein</fullName>
    </recommendedName>
</protein>
<name>A0ABW2FJL9_9BACL</name>